<dbReference type="Proteomes" id="UP000202031">
    <property type="component" value="Chromosome"/>
</dbReference>
<gene>
    <name evidence="2" type="ORF">CLAN_0802</name>
</gene>
<sequence length="113" mass="12781">MKNHDILKRYAKFIAFRNIFCIVMSCGILAIFFAFILAIGFYPDILGYKIGPSSITLGIICGIFIIAIAILSTGIYTLFANKYFDKEQSEIIEILERNNKLDEAQKYGIKGLE</sequence>
<reference evidence="3" key="2">
    <citation type="journal article" date="2017" name="Genome Biol. Evol.">
        <title>Comparative genomic analysis identifies a Campylobacter clade deficient in selenium metabolism.</title>
        <authorList>
            <person name="Miller W.G."/>
            <person name="Yee E."/>
            <person name="Lopes B.S."/>
            <person name="Chapman M.H."/>
            <person name="Huynh S."/>
            <person name="Bono J.L."/>
            <person name="Parker C.T."/>
            <person name="Strachan N.J.C."/>
            <person name="Forbes K.J."/>
        </authorList>
    </citation>
    <scope>NUCLEOTIDE SEQUENCE [LARGE SCALE GENOMIC DNA]</scope>
    <source>
        <strain evidence="3">NCTC 13004</strain>
    </source>
</reference>
<evidence type="ECO:0000313" key="2">
    <source>
        <dbReference type="EMBL" id="ARQ97548.1"/>
    </source>
</evidence>
<dbReference type="RefSeq" id="WP_096013238.1">
    <property type="nucleotide sequence ID" value="NZ_CP015578.1"/>
</dbReference>
<dbReference type="KEGG" id="clx:CLAN_0802"/>
<dbReference type="PANTHER" id="PTHR38598:SF1">
    <property type="entry name" value="INNER MEMBRANE PROTEIN YJCH"/>
    <property type="match status" value="1"/>
</dbReference>
<dbReference type="GO" id="GO:0005886">
    <property type="term" value="C:plasma membrane"/>
    <property type="evidence" value="ECO:0007669"/>
    <property type="project" value="TreeGrafter"/>
</dbReference>
<dbReference type="InterPro" id="IPR007436">
    <property type="entry name" value="DUF485"/>
</dbReference>
<dbReference type="GeneID" id="46921276"/>
<feature type="transmembrane region" description="Helical" evidence="1">
    <location>
        <begin position="20"/>
        <end position="42"/>
    </location>
</feature>
<dbReference type="EMBL" id="CP015578">
    <property type="protein sequence ID" value="ARQ97548.1"/>
    <property type="molecule type" value="Genomic_DNA"/>
</dbReference>
<keyword evidence="1" id="KW-0812">Transmembrane</keyword>
<feature type="transmembrane region" description="Helical" evidence="1">
    <location>
        <begin position="54"/>
        <end position="79"/>
    </location>
</feature>
<protein>
    <submittedName>
        <fullName evidence="2">Hypothetical membrane protein (DUF485 domain)</fullName>
    </submittedName>
</protein>
<evidence type="ECO:0000256" key="1">
    <source>
        <dbReference type="SAM" id="Phobius"/>
    </source>
</evidence>
<accession>A0A1X9SMW6</accession>
<keyword evidence="1" id="KW-0472">Membrane</keyword>
<dbReference type="AlphaFoldDB" id="A0A1X9SMW6"/>
<dbReference type="InterPro" id="IPR052959">
    <property type="entry name" value="Inner_membrane_assoc"/>
</dbReference>
<name>A0A1X9SMW6_9BACT</name>
<keyword evidence="1" id="KW-1133">Transmembrane helix</keyword>
<reference evidence="3" key="1">
    <citation type="journal article" date="2017" name="Genome Biol. Evol.">
        <title>Comparative Genomic Analysis Identifies a Campylobacter Clade Deficient in Selenium Metabolism.</title>
        <authorList>
            <person name="Miller W.G."/>
            <person name="Yee E."/>
            <person name="Lopes B.S."/>
            <person name="Chapman M.H."/>
            <person name="Huynh S."/>
            <person name="Bono J.L."/>
            <person name="Parker C.T."/>
            <person name="Strachan N.J.C."/>
            <person name="Forbes K.J."/>
        </authorList>
    </citation>
    <scope>NUCLEOTIDE SEQUENCE [LARGE SCALE GENOMIC DNA]</scope>
    <source>
        <strain evidence="3">NCTC 13004</strain>
    </source>
</reference>
<dbReference type="PANTHER" id="PTHR38598">
    <property type="entry name" value="INNER MEMBRANE PROTEIN YJCH"/>
    <property type="match status" value="1"/>
</dbReference>
<evidence type="ECO:0000313" key="3">
    <source>
        <dbReference type="Proteomes" id="UP000202031"/>
    </source>
</evidence>
<dbReference type="Pfam" id="PF04341">
    <property type="entry name" value="DUF485"/>
    <property type="match status" value="1"/>
</dbReference>
<proteinExistence type="predicted"/>
<organism evidence="2 3">
    <name type="scientific">Campylobacter lanienae NCTC 13004</name>
    <dbReference type="NCBI Taxonomy" id="1031753"/>
    <lineage>
        <taxon>Bacteria</taxon>
        <taxon>Pseudomonadati</taxon>
        <taxon>Campylobacterota</taxon>
        <taxon>Epsilonproteobacteria</taxon>
        <taxon>Campylobacterales</taxon>
        <taxon>Campylobacteraceae</taxon>
        <taxon>Campylobacter</taxon>
    </lineage>
</organism>